<dbReference type="PROSITE" id="PS51257">
    <property type="entry name" value="PROKAR_LIPOPROTEIN"/>
    <property type="match status" value="1"/>
</dbReference>
<comment type="caution">
    <text evidence="4">The sequence shown here is derived from an EMBL/GenBank/DDBJ whole genome shotgun (WGS) entry which is preliminary data.</text>
</comment>
<evidence type="ECO:0000313" key="5">
    <source>
        <dbReference type="Proteomes" id="UP000284205"/>
    </source>
</evidence>
<dbReference type="AlphaFoldDB" id="A0A412G1J3"/>
<dbReference type="GO" id="GO:0010181">
    <property type="term" value="F:FMN binding"/>
    <property type="evidence" value="ECO:0007669"/>
    <property type="project" value="InterPro"/>
</dbReference>
<dbReference type="Pfam" id="PF18050">
    <property type="entry name" value="Cyclophil_like2"/>
    <property type="match status" value="1"/>
</dbReference>
<feature type="region of interest" description="Disordered" evidence="1">
    <location>
        <begin position="21"/>
        <end position="58"/>
    </location>
</feature>
<feature type="chain" id="PRO_5019505661" description="Flavodoxin-like domain-containing protein" evidence="2">
    <location>
        <begin position="20"/>
        <end position="349"/>
    </location>
</feature>
<keyword evidence="2" id="KW-0732">Signal</keyword>
<dbReference type="PROSITE" id="PS50902">
    <property type="entry name" value="FLAVODOXIN_LIKE"/>
    <property type="match status" value="1"/>
</dbReference>
<evidence type="ECO:0000259" key="3">
    <source>
        <dbReference type="PROSITE" id="PS50902"/>
    </source>
</evidence>
<feature type="compositionally biased region" description="Low complexity" evidence="1">
    <location>
        <begin position="26"/>
        <end position="39"/>
    </location>
</feature>
<proteinExistence type="predicted"/>
<dbReference type="Pfam" id="PF12682">
    <property type="entry name" value="Flavodoxin_4"/>
    <property type="match status" value="1"/>
</dbReference>
<dbReference type="SUPFAM" id="SSF50891">
    <property type="entry name" value="Cyclophilin-like"/>
    <property type="match status" value="1"/>
</dbReference>
<evidence type="ECO:0000256" key="1">
    <source>
        <dbReference type="SAM" id="MobiDB-lite"/>
    </source>
</evidence>
<gene>
    <name evidence="4" type="ORF">DWY26_00630</name>
</gene>
<dbReference type="SUPFAM" id="SSF52218">
    <property type="entry name" value="Flavoproteins"/>
    <property type="match status" value="1"/>
</dbReference>
<dbReference type="Proteomes" id="UP000284205">
    <property type="component" value="Unassembled WGS sequence"/>
</dbReference>
<evidence type="ECO:0000256" key="2">
    <source>
        <dbReference type="SAM" id="SignalP"/>
    </source>
</evidence>
<dbReference type="Gene3D" id="3.40.50.360">
    <property type="match status" value="1"/>
</dbReference>
<dbReference type="InterPro" id="IPR041183">
    <property type="entry name" value="Cyclophilin-like"/>
</dbReference>
<dbReference type="RefSeq" id="WP_122138902.1">
    <property type="nucleotide sequence ID" value="NZ_JADMYS010000007.1"/>
</dbReference>
<accession>A0A412G1J3</accession>
<dbReference type="InterPro" id="IPR029039">
    <property type="entry name" value="Flavoprotein-like_sf"/>
</dbReference>
<reference evidence="4 5" key="1">
    <citation type="submission" date="2018-08" db="EMBL/GenBank/DDBJ databases">
        <title>A genome reference for cultivated species of the human gut microbiota.</title>
        <authorList>
            <person name="Zou Y."/>
            <person name="Xue W."/>
            <person name="Luo G."/>
        </authorList>
    </citation>
    <scope>NUCLEOTIDE SEQUENCE [LARGE SCALE GENOMIC DNA]</scope>
    <source>
        <strain evidence="4 5">AF24-29LB</strain>
    </source>
</reference>
<dbReference type="EMBL" id="QRUO01000001">
    <property type="protein sequence ID" value="RGR74339.1"/>
    <property type="molecule type" value="Genomic_DNA"/>
</dbReference>
<sequence length="349" mass="38051">MKKILLIPFLLFAALSMTACGSGSDEPFTPEQPEQPENPGAGDDSNDNPDTPAPGGNSRYLVLYASRTNNTERVAQLIQTTLDCDILEVEPETAYDNDYNSMLERSREELAAIRQGNYPPIKTSIESFDDYDIVFVGYPIWYGSMATPMQTFLHTHASKLAGKRIALFATSGSSGISASVSEARSFCPDATIIDRTLLLTSSILSQMATRVPSWLEEIGVSREEPEMPGEASLKVNISVGDRTITATMEDNAAGRDFISRLPLEVTLNDYNNTTEKIFYPDPALTTEGVTCGCAPTPGDITIYAPWGNVAIFCKNWPHSDDLIKIGRIDGDGIEALNIGGDIAVKFERQ</sequence>
<dbReference type="PANTHER" id="PTHR39201">
    <property type="entry name" value="EXPORTED PROTEIN-RELATED"/>
    <property type="match status" value="1"/>
</dbReference>
<feature type="signal peptide" evidence="2">
    <location>
        <begin position="1"/>
        <end position="19"/>
    </location>
</feature>
<name>A0A412G1J3_9BACE</name>
<dbReference type="Gene3D" id="2.40.100.20">
    <property type="match status" value="1"/>
</dbReference>
<feature type="domain" description="Flavodoxin-like" evidence="3">
    <location>
        <begin position="60"/>
        <end position="219"/>
    </location>
</feature>
<dbReference type="InterPro" id="IPR029000">
    <property type="entry name" value="Cyclophilin-like_dom_sf"/>
</dbReference>
<dbReference type="PANTHER" id="PTHR39201:SF1">
    <property type="entry name" value="FLAVODOXIN-LIKE DOMAIN-CONTAINING PROTEIN"/>
    <property type="match status" value="1"/>
</dbReference>
<dbReference type="InterPro" id="IPR008254">
    <property type="entry name" value="Flavodoxin/NO_synth"/>
</dbReference>
<protein>
    <recommendedName>
        <fullName evidence="3">Flavodoxin-like domain-containing protein</fullName>
    </recommendedName>
</protein>
<organism evidence="4 5">
    <name type="scientific">Bacteroides caccae</name>
    <dbReference type="NCBI Taxonomy" id="47678"/>
    <lineage>
        <taxon>Bacteria</taxon>
        <taxon>Pseudomonadati</taxon>
        <taxon>Bacteroidota</taxon>
        <taxon>Bacteroidia</taxon>
        <taxon>Bacteroidales</taxon>
        <taxon>Bacteroidaceae</taxon>
        <taxon>Bacteroides</taxon>
    </lineage>
</organism>
<evidence type="ECO:0000313" key="4">
    <source>
        <dbReference type="EMBL" id="RGR74339.1"/>
    </source>
</evidence>